<proteinExistence type="predicted"/>
<dbReference type="Proteomes" id="UP000321058">
    <property type="component" value="Unassembled WGS sequence"/>
</dbReference>
<evidence type="ECO:0000313" key="1">
    <source>
        <dbReference type="EMBL" id="GEP60129.1"/>
    </source>
</evidence>
<dbReference type="EMBL" id="BKAJ01000151">
    <property type="protein sequence ID" value="GEP60129.1"/>
    <property type="molecule type" value="Genomic_DNA"/>
</dbReference>
<dbReference type="RefSeq" id="WP_281291583.1">
    <property type="nucleotide sequence ID" value="NZ_BKAJ01000151.1"/>
</dbReference>
<name>A0A512NMH8_9HYPH</name>
<dbReference type="AlphaFoldDB" id="A0A512NMH8"/>
<evidence type="ECO:0000313" key="2">
    <source>
        <dbReference type="Proteomes" id="UP000321058"/>
    </source>
</evidence>
<gene>
    <name evidence="1" type="ORF">RSO01_72950</name>
</gene>
<protein>
    <submittedName>
        <fullName evidence="1">Uncharacterized protein</fullName>
    </submittedName>
</protein>
<accession>A0A512NMH8</accession>
<keyword evidence="2" id="KW-1185">Reference proteome</keyword>
<comment type="caution">
    <text evidence="1">The sequence shown here is derived from an EMBL/GenBank/DDBJ whole genome shotgun (WGS) entry which is preliminary data.</text>
</comment>
<sequence length="43" mass="4884">MRILSTDLPLEQAVSEKLVRIEGSIVAARGLLRMFDLSDRRRA</sequence>
<organism evidence="1 2">
    <name type="scientific">Reyranella soli</name>
    <dbReference type="NCBI Taxonomy" id="1230389"/>
    <lineage>
        <taxon>Bacteria</taxon>
        <taxon>Pseudomonadati</taxon>
        <taxon>Pseudomonadota</taxon>
        <taxon>Alphaproteobacteria</taxon>
        <taxon>Hyphomicrobiales</taxon>
        <taxon>Reyranellaceae</taxon>
        <taxon>Reyranella</taxon>
    </lineage>
</organism>
<reference evidence="1 2" key="1">
    <citation type="submission" date="2019-07" db="EMBL/GenBank/DDBJ databases">
        <title>Whole genome shotgun sequence of Reyranella soli NBRC 108950.</title>
        <authorList>
            <person name="Hosoyama A."/>
            <person name="Uohara A."/>
            <person name="Ohji S."/>
            <person name="Ichikawa N."/>
        </authorList>
    </citation>
    <scope>NUCLEOTIDE SEQUENCE [LARGE SCALE GENOMIC DNA]</scope>
    <source>
        <strain evidence="1 2">NBRC 108950</strain>
    </source>
</reference>